<comment type="similarity">
    <text evidence="2">Belongs to the HUS1 family.</text>
</comment>
<name>A0A834MEV1_RHYFE</name>
<dbReference type="GO" id="GO:0035861">
    <property type="term" value="C:site of double-strand break"/>
    <property type="evidence" value="ECO:0007669"/>
    <property type="project" value="TreeGrafter"/>
</dbReference>
<evidence type="ECO:0000256" key="1">
    <source>
        <dbReference type="ARBA" id="ARBA00004123"/>
    </source>
</evidence>
<proteinExistence type="inferred from homology"/>
<dbReference type="InterPro" id="IPR007150">
    <property type="entry name" value="HUS1/Mec3"/>
</dbReference>
<dbReference type="GO" id="GO:0000724">
    <property type="term" value="P:double-strand break repair via homologous recombination"/>
    <property type="evidence" value="ECO:0007669"/>
    <property type="project" value="TreeGrafter"/>
</dbReference>
<dbReference type="AlphaFoldDB" id="A0A834MEV1"/>
<dbReference type="GO" id="GO:0031573">
    <property type="term" value="P:mitotic intra-S DNA damage checkpoint signaling"/>
    <property type="evidence" value="ECO:0007669"/>
    <property type="project" value="TreeGrafter"/>
</dbReference>
<feature type="non-terminal residue" evidence="4">
    <location>
        <position position="163"/>
    </location>
</feature>
<dbReference type="PIRSF" id="PIRSF011312">
    <property type="entry name" value="Cell_cycle_HUS1"/>
    <property type="match status" value="1"/>
</dbReference>
<accession>A0A834MEV1</accession>
<dbReference type="GO" id="GO:0006289">
    <property type="term" value="P:nucleotide-excision repair"/>
    <property type="evidence" value="ECO:0007669"/>
    <property type="project" value="TreeGrafter"/>
</dbReference>
<dbReference type="OrthoDB" id="10063861at2759"/>
<organism evidence="4 5">
    <name type="scientific">Rhynchophorus ferrugineus</name>
    <name type="common">Red palm weevil</name>
    <name type="synonym">Curculio ferrugineus</name>
    <dbReference type="NCBI Taxonomy" id="354439"/>
    <lineage>
        <taxon>Eukaryota</taxon>
        <taxon>Metazoa</taxon>
        <taxon>Ecdysozoa</taxon>
        <taxon>Arthropoda</taxon>
        <taxon>Hexapoda</taxon>
        <taxon>Insecta</taxon>
        <taxon>Pterygota</taxon>
        <taxon>Neoptera</taxon>
        <taxon>Endopterygota</taxon>
        <taxon>Coleoptera</taxon>
        <taxon>Polyphaga</taxon>
        <taxon>Cucujiformia</taxon>
        <taxon>Curculionidae</taxon>
        <taxon>Dryophthorinae</taxon>
        <taxon>Rhynchophorus</taxon>
    </lineage>
</organism>
<evidence type="ECO:0000313" key="4">
    <source>
        <dbReference type="EMBL" id="KAF7277230.1"/>
    </source>
</evidence>
<reference evidence="4" key="1">
    <citation type="submission" date="2020-08" db="EMBL/GenBank/DDBJ databases">
        <title>Genome sequencing and assembly of the red palm weevil Rhynchophorus ferrugineus.</title>
        <authorList>
            <person name="Dias G.B."/>
            <person name="Bergman C.M."/>
            <person name="Manee M."/>
        </authorList>
    </citation>
    <scope>NUCLEOTIDE SEQUENCE</scope>
    <source>
        <strain evidence="4">AA-2017</strain>
        <tissue evidence="4">Whole larva</tissue>
    </source>
</reference>
<keyword evidence="3" id="KW-0539">Nucleus</keyword>
<evidence type="ECO:0008006" key="6">
    <source>
        <dbReference type="Google" id="ProtNLM"/>
    </source>
</evidence>
<dbReference type="GO" id="GO:0044778">
    <property type="term" value="P:meiotic DNA integrity checkpoint signaling"/>
    <property type="evidence" value="ECO:0007669"/>
    <property type="project" value="TreeGrafter"/>
</dbReference>
<dbReference type="PANTHER" id="PTHR12900">
    <property type="entry name" value="MITOTIC AND DNA DAMAGE CHECKPOINT PROTEIN HUS1"/>
    <property type="match status" value="1"/>
</dbReference>
<dbReference type="GO" id="GO:0033314">
    <property type="term" value="P:mitotic DNA replication checkpoint signaling"/>
    <property type="evidence" value="ECO:0007669"/>
    <property type="project" value="TreeGrafter"/>
</dbReference>
<dbReference type="GO" id="GO:0030896">
    <property type="term" value="C:checkpoint clamp complex"/>
    <property type="evidence" value="ECO:0007669"/>
    <property type="project" value="InterPro"/>
</dbReference>
<gene>
    <name evidence="4" type="ORF">GWI33_009088</name>
</gene>
<sequence>MQFRALIVDNAAMKDFLNVCLGLSKFSKTCVLRLSSKSIYFIVSEEDSGPRQPLVWCELPVNFYFKEYNLVGVSKAHNEIYLELSTVLLARSCSVVKQDVKSFKLKLTNKGSPCLTLEMDLMAGEMMNRQCVHDIPVEVISRKYWESYEEPQFNDFHVCIAIP</sequence>
<dbReference type="InterPro" id="IPR016580">
    <property type="entry name" value="HUS1"/>
</dbReference>
<dbReference type="Gene3D" id="3.70.10.10">
    <property type="match status" value="1"/>
</dbReference>
<protein>
    <recommendedName>
        <fullName evidence="6">Checkpoint protein</fullName>
    </recommendedName>
</protein>
<evidence type="ECO:0000256" key="3">
    <source>
        <dbReference type="ARBA" id="ARBA00023242"/>
    </source>
</evidence>
<dbReference type="Pfam" id="PF04005">
    <property type="entry name" value="Hus1"/>
    <property type="match status" value="1"/>
</dbReference>
<evidence type="ECO:0000313" key="5">
    <source>
        <dbReference type="Proteomes" id="UP000625711"/>
    </source>
</evidence>
<dbReference type="PANTHER" id="PTHR12900:SF0">
    <property type="entry name" value="CHECKPOINT PROTEIN"/>
    <property type="match status" value="1"/>
</dbReference>
<dbReference type="GO" id="GO:0000723">
    <property type="term" value="P:telomere maintenance"/>
    <property type="evidence" value="ECO:0007669"/>
    <property type="project" value="TreeGrafter"/>
</dbReference>
<dbReference type="Proteomes" id="UP000625711">
    <property type="component" value="Unassembled WGS sequence"/>
</dbReference>
<comment type="subcellular location">
    <subcellularLocation>
        <location evidence="1">Nucleus</location>
    </subcellularLocation>
</comment>
<evidence type="ECO:0000256" key="2">
    <source>
        <dbReference type="ARBA" id="ARBA00005563"/>
    </source>
</evidence>
<dbReference type="GO" id="GO:0005730">
    <property type="term" value="C:nucleolus"/>
    <property type="evidence" value="ECO:0007669"/>
    <property type="project" value="InterPro"/>
</dbReference>
<keyword evidence="5" id="KW-1185">Reference proteome</keyword>
<comment type="caution">
    <text evidence="4">The sequence shown here is derived from an EMBL/GenBank/DDBJ whole genome shotgun (WGS) entry which is preliminary data.</text>
</comment>
<dbReference type="EMBL" id="JAACXV010003403">
    <property type="protein sequence ID" value="KAF7277230.1"/>
    <property type="molecule type" value="Genomic_DNA"/>
</dbReference>